<dbReference type="GO" id="GO:0005524">
    <property type="term" value="F:ATP binding"/>
    <property type="evidence" value="ECO:0007669"/>
    <property type="project" value="UniProtKB-KW"/>
</dbReference>
<dbReference type="InterPro" id="IPR025875">
    <property type="entry name" value="Leu-rich_rpt_4"/>
</dbReference>
<dbReference type="Pfam" id="PF12799">
    <property type="entry name" value="LRR_4"/>
    <property type="match status" value="1"/>
</dbReference>
<evidence type="ECO:0000313" key="16">
    <source>
        <dbReference type="Proteomes" id="UP001604336"/>
    </source>
</evidence>
<dbReference type="GO" id="GO:0051707">
    <property type="term" value="P:response to other organism"/>
    <property type="evidence" value="ECO:0007669"/>
    <property type="project" value="UniProtKB-ARBA"/>
</dbReference>
<evidence type="ECO:0000256" key="11">
    <source>
        <dbReference type="ARBA" id="ARBA00023180"/>
    </source>
</evidence>
<keyword evidence="9 12" id="KW-0472">Membrane</keyword>
<evidence type="ECO:0000256" key="2">
    <source>
        <dbReference type="ARBA" id="ARBA00022614"/>
    </source>
</evidence>
<keyword evidence="16" id="KW-1185">Reference proteome</keyword>
<keyword evidence="7" id="KW-0067">ATP-binding</keyword>
<evidence type="ECO:0000256" key="1">
    <source>
        <dbReference type="ARBA" id="ARBA00004479"/>
    </source>
</evidence>
<evidence type="ECO:0000313" key="15">
    <source>
        <dbReference type="EMBL" id="KAL2512276.1"/>
    </source>
</evidence>
<organism evidence="15 16">
    <name type="scientific">Abeliophyllum distichum</name>
    <dbReference type="NCBI Taxonomy" id="126358"/>
    <lineage>
        <taxon>Eukaryota</taxon>
        <taxon>Viridiplantae</taxon>
        <taxon>Streptophyta</taxon>
        <taxon>Embryophyta</taxon>
        <taxon>Tracheophyta</taxon>
        <taxon>Spermatophyta</taxon>
        <taxon>Magnoliopsida</taxon>
        <taxon>eudicotyledons</taxon>
        <taxon>Gunneridae</taxon>
        <taxon>Pentapetalae</taxon>
        <taxon>asterids</taxon>
        <taxon>lamiids</taxon>
        <taxon>Lamiales</taxon>
        <taxon>Oleaceae</taxon>
        <taxon>Forsythieae</taxon>
        <taxon>Abeliophyllum</taxon>
    </lineage>
</organism>
<dbReference type="FunFam" id="3.80.10.10:FF:000101">
    <property type="entry name" value="LRR receptor-like serine/threonine-protein kinase ERECTA"/>
    <property type="match status" value="1"/>
</dbReference>
<protein>
    <submittedName>
        <fullName evidence="15">LRR receptor-like serine/threonine-protein kinase</fullName>
    </submittedName>
</protein>
<dbReference type="FunFam" id="3.80.10.10:FF:000041">
    <property type="entry name" value="LRR receptor-like serine/threonine-protein kinase ERECTA"/>
    <property type="match status" value="1"/>
</dbReference>
<dbReference type="Pfam" id="PF08263">
    <property type="entry name" value="LRRNT_2"/>
    <property type="match status" value="1"/>
</dbReference>
<evidence type="ECO:0000259" key="14">
    <source>
        <dbReference type="Pfam" id="PF08263"/>
    </source>
</evidence>
<keyword evidence="3 12" id="KW-0812">Transmembrane</keyword>
<dbReference type="InterPro" id="IPR051809">
    <property type="entry name" value="Plant_receptor-like_S/T_kinase"/>
</dbReference>
<evidence type="ECO:0000256" key="6">
    <source>
        <dbReference type="ARBA" id="ARBA00022741"/>
    </source>
</evidence>
<keyword evidence="10" id="KW-0675">Receptor</keyword>
<dbReference type="SMART" id="SM00369">
    <property type="entry name" value="LRR_TYP"/>
    <property type="match status" value="4"/>
</dbReference>
<dbReference type="PROSITE" id="PS51450">
    <property type="entry name" value="LRR"/>
    <property type="match status" value="1"/>
</dbReference>
<dbReference type="InterPro" id="IPR011009">
    <property type="entry name" value="Kinase-like_dom_sf"/>
</dbReference>
<keyword evidence="2" id="KW-0433">Leucine-rich repeat</keyword>
<evidence type="ECO:0000256" key="5">
    <source>
        <dbReference type="ARBA" id="ARBA00022737"/>
    </source>
</evidence>
<keyword evidence="6" id="KW-0547">Nucleotide-binding</keyword>
<dbReference type="PANTHER" id="PTHR27008:SF497">
    <property type="entry name" value="OS11G0695000 PROTEIN"/>
    <property type="match status" value="1"/>
</dbReference>
<dbReference type="InterPro" id="IPR001611">
    <property type="entry name" value="Leu-rich_rpt"/>
</dbReference>
<dbReference type="InterPro" id="IPR032675">
    <property type="entry name" value="LRR_dom_sf"/>
</dbReference>
<name>A0ABD1THS3_9LAMI</name>
<feature type="signal peptide" evidence="13">
    <location>
        <begin position="1"/>
        <end position="22"/>
    </location>
</feature>
<dbReference type="Pfam" id="PF00560">
    <property type="entry name" value="LRR_1"/>
    <property type="match status" value="2"/>
</dbReference>
<dbReference type="SUPFAM" id="SSF56112">
    <property type="entry name" value="Protein kinase-like (PK-like)"/>
    <property type="match status" value="1"/>
</dbReference>
<dbReference type="Gene3D" id="3.80.10.10">
    <property type="entry name" value="Ribonuclease Inhibitor"/>
    <property type="match status" value="2"/>
</dbReference>
<reference evidence="16" key="1">
    <citation type="submission" date="2024-07" db="EMBL/GenBank/DDBJ databases">
        <title>Two chromosome-level genome assemblies of Korean endemic species Abeliophyllum distichum and Forsythia ovata (Oleaceae).</title>
        <authorList>
            <person name="Jang H."/>
        </authorList>
    </citation>
    <scope>NUCLEOTIDE SEQUENCE [LARGE SCALE GENOMIC DNA]</scope>
</reference>
<evidence type="ECO:0000256" key="8">
    <source>
        <dbReference type="ARBA" id="ARBA00022989"/>
    </source>
</evidence>
<evidence type="ECO:0000256" key="7">
    <source>
        <dbReference type="ARBA" id="ARBA00022840"/>
    </source>
</evidence>
<keyword evidence="11" id="KW-0325">Glycoprotein</keyword>
<dbReference type="SUPFAM" id="SSF52058">
    <property type="entry name" value="L domain-like"/>
    <property type="match status" value="1"/>
</dbReference>
<dbReference type="GO" id="GO:0016020">
    <property type="term" value="C:membrane"/>
    <property type="evidence" value="ECO:0007669"/>
    <property type="project" value="UniProtKB-SubCell"/>
</dbReference>
<keyword evidence="8 12" id="KW-1133">Transmembrane helix</keyword>
<comment type="subcellular location">
    <subcellularLocation>
        <location evidence="1">Membrane</location>
        <topology evidence="1">Single-pass type I membrane protein</topology>
    </subcellularLocation>
</comment>
<feature type="transmembrane region" description="Helical" evidence="12">
    <location>
        <begin position="388"/>
        <end position="407"/>
    </location>
</feature>
<comment type="caution">
    <text evidence="15">The sequence shown here is derived from an EMBL/GenBank/DDBJ whole genome shotgun (WGS) entry which is preliminary data.</text>
</comment>
<keyword evidence="4 13" id="KW-0732">Signal</keyword>
<dbReference type="Pfam" id="PF13855">
    <property type="entry name" value="LRR_8"/>
    <property type="match status" value="1"/>
</dbReference>
<dbReference type="Proteomes" id="UP001604336">
    <property type="component" value="Unassembled WGS sequence"/>
</dbReference>
<evidence type="ECO:0000256" key="10">
    <source>
        <dbReference type="ARBA" id="ARBA00023170"/>
    </source>
</evidence>
<evidence type="ECO:0000256" key="3">
    <source>
        <dbReference type="ARBA" id="ARBA00022692"/>
    </source>
</evidence>
<feature type="chain" id="PRO_5044862784" evidence="13">
    <location>
        <begin position="23"/>
        <end position="503"/>
    </location>
</feature>
<dbReference type="EMBL" id="JBFOLK010000005">
    <property type="protein sequence ID" value="KAL2512276.1"/>
    <property type="molecule type" value="Genomic_DNA"/>
</dbReference>
<proteinExistence type="predicted"/>
<accession>A0ABD1THS3</accession>
<gene>
    <name evidence="15" type="ORF">Adt_17876</name>
</gene>
<evidence type="ECO:0000256" key="4">
    <source>
        <dbReference type="ARBA" id="ARBA00022729"/>
    </source>
</evidence>
<dbReference type="InterPro" id="IPR003591">
    <property type="entry name" value="Leu-rich_rpt_typical-subtyp"/>
</dbReference>
<feature type="domain" description="Leucine-rich repeat-containing N-terminal plant-type" evidence="14">
    <location>
        <begin position="26"/>
        <end position="65"/>
    </location>
</feature>
<keyword evidence="5" id="KW-0677">Repeat</keyword>
<evidence type="ECO:0000256" key="12">
    <source>
        <dbReference type="SAM" id="Phobius"/>
    </source>
</evidence>
<dbReference type="InterPro" id="IPR013210">
    <property type="entry name" value="LRR_N_plant-typ"/>
</dbReference>
<dbReference type="PANTHER" id="PTHR27008">
    <property type="entry name" value="OS04G0122200 PROTEIN"/>
    <property type="match status" value="1"/>
</dbReference>
<dbReference type="Gene3D" id="3.30.200.20">
    <property type="entry name" value="Phosphorylase Kinase, domain 1"/>
    <property type="match status" value="1"/>
</dbReference>
<sequence>MGKNVIFTLLTMLYFFIYVVTSLNSSTDEYALLAFKSKITSDPNKVLAKNWSQGTSFCNWIGITCGTRHQRVRGLNLANMDLGGTIAREIGGLSFLRSMIIRNNNFCGFIPDEMSKLSQLREIEMQYNELNGTIPTSLGFLENLQKLNLSHNKLIGDIPYRILNLSSLVEISFGNNSLSGSLPTDICYNLPKLEMLRISVNQISGNIPPSLGTCTNLKLLSLSYNNFAGSIPMEIGNLSKLQILNLGRNNLIGSIPYEIGNSSALEYLYLHLGSNILTEFGKSNIIKQSITWSPESLGDLIALQYLDLSKNNLYGEIPRSLEKLKELVYFNVSFNELSGEIPNGGPFMNLTIDFFVGNIKLCGSSQYKVMPCKGYATSSSIKTRNLKYILPSIALVTILVIILVYLMRRHNRNTLLPAQSTSPITIKRISYYEVLNATNNFDEENLIGIGSIGKVYKEIFSDGMIAAIKVFNLDLEGANKSFYIECLILCNIRHRNLGVGIYA</sequence>
<dbReference type="AlphaFoldDB" id="A0ABD1THS3"/>
<evidence type="ECO:0000256" key="13">
    <source>
        <dbReference type="SAM" id="SignalP"/>
    </source>
</evidence>
<evidence type="ECO:0000256" key="9">
    <source>
        <dbReference type="ARBA" id="ARBA00023136"/>
    </source>
</evidence>
<dbReference type="GO" id="GO:0006952">
    <property type="term" value="P:defense response"/>
    <property type="evidence" value="ECO:0007669"/>
    <property type="project" value="UniProtKB-ARBA"/>
</dbReference>